<evidence type="ECO:0000256" key="4">
    <source>
        <dbReference type="ARBA" id="ARBA00024004"/>
    </source>
</evidence>
<dbReference type="PANTHER" id="PTHR46632:SF9">
    <property type="entry name" value="RING-TYPE E3 UBIQUITIN TRANSFERASE"/>
    <property type="match status" value="1"/>
</dbReference>
<dbReference type="GO" id="GO:0016567">
    <property type="term" value="P:protein ubiquitination"/>
    <property type="evidence" value="ECO:0007669"/>
    <property type="project" value="UniProtKB-UniPathway"/>
</dbReference>
<feature type="region of interest" description="Disordered" evidence="6">
    <location>
        <begin position="236"/>
        <end position="301"/>
    </location>
</feature>
<keyword evidence="9" id="KW-1185">Reference proteome</keyword>
<dbReference type="UniPathway" id="UPA00143"/>
<comment type="function">
    <text evidence="4">E3 ubiquitin-protein ligase that mediates ubiquitination and subsequent proteasomal degradation of target proteins. E3 ubiquitin ligases accept ubiquitin from an E2 ubiquitin-conjugating enzyme in the form of a thioester and then directly transfers the ubiquitin to targeted substrates. It probably triggers the ubiquitin-mediated degradation of different substrates.</text>
</comment>
<evidence type="ECO:0000256" key="6">
    <source>
        <dbReference type="SAM" id="MobiDB-lite"/>
    </source>
</evidence>
<evidence type="ECO:0000256" key="3">
    <source>
        <dbReference type="ARBA" id="ARBA00022833"/>
    </source>
</evidence>
<name>A0A811SP55_9POAL</name>
<evidence type="ECO:0000259" key="7">
    <source>
        <dbReference type="PROSITE" id="PS51081"/>
    </source>
</evidence>
<comment type="caution">
    <text evidence="8">The sequence shown here is derived from an EMBL/GenBank/DDBJ whole genome shotgun (WGS) entry which is preliminary data.</text>
</comment>
<reference evidence="8" key="1">
    <citation type="submission" date="2020-10" db="EMBL/GenBank/DDBJ databases">
        <authorList>
            <person name="Han B."/>
            <person name="Lu T."/>
            <person name="Zhao Q."/>
            <person name="Huang X."/>
            <person name="Zhao Y."/>
        </authorList>
    </citation>
    <scope>NUCLEOTIDE SEQUENCE</scope>
</reference>
<organism evidence="8 9">
    <name type="scientific">Miscanthus lutarioriparius</name>
    <dbReference type="NCBI Taxonomy" id="422564"/>
    <lineage>
        <taxon>Eukaryota</taxon>
        <taxon>Viridiplantae</taxon>
        <taxon>Streptophyta</taxon>
        <taxon>Embryophyta</taxon>
        <taxon>Tracheophyta</taxon>
        <taxon>Spermatophyta</taxon>
        <taxon>Magnoliopsida</taxon>
        <taxon>Liliopsida</taxon>
        <taxon>Poales</taxon>
        <taxon>Poaceae</taxon>
        <taxon>PACMAD clade</taxon>
        <taxon>Panicoideae</taxon>
        <taxon>Andropogonodae</taxon>
        <taxon>Andropogoneae</taxon>
        <taxon>Saccharinae</taxon>
        <taxon>Miscanthus</taxon>
    </lineage>
</organism>
<dbReference type="AlphaFoldDB" id="A0A811SP55"/>
<feature type="region of interest" description="Disordered" evidence="6">
    <location>
        <begin position="562"/>
        <end position="581"/>
    </location>
</feature>
<proteinExistence type="predicted"/>
<keyword evidence="1" id="KW-0479">Metal-binding</keyword>
<dbReference type="EMBL" id="CAJGYO010000658">
    <property type="protein sequence ID" value="CAD6343015.1"/>
    <property type="molecule type" value="Genomic_DNA"/>
</dbReference>
<dbReference type="Proteomes" id="UP000604825">
    <property type="component" value="Unassembled WGS sequence"/>
</dbReference>
<dbReference type="Gene3D" id="3.30.40.10">
    <property type="entry name" value="Zinc/RING finger domain, C3HC4 (zinc finger)"/>
    <property type="match status" value="1"/>
</dbReference>
<dbReference type="PANTHER" id="PTHR46632">
    <property type="entry name" value="E3 UBIQUITIN-PROTEIN LIGASE SINA-LIKE 4"/>
    <property type="match status" value="1"/>
</dbReference>
<sequence length="581" mass="60902">MAGMFGDKAAHSEKTTAEASAAAMAASATAATTSVSAASTELGAGATCLEVETCRIAAARRCGSFLVCLCARSDAATTVPSPRRAPAYASATLCFAASSADSNVPYVSASTRRPSRTWSSLASMSWRAIAARGMASRSPSTARTASRSARPWPEEEEAPPAPHHTLSVRTVPWRRTSAGWHGSLADRACAATVGAAATFLVGVQEREAVARGGGGSAGAAACPECADGVVEARELREEMAEQSKRGSQLENGEHGHNGKKARAQAMPNGVIKREQQEIDEAAEDEEEQEEGEVRQGSSAEAMEEAQINLTFGLTLFHCRSCRLPLKPPTFKCEYGHVICGTCCNSHEQVCRGAAIYSPCVEVDAFVRDAKQPCAYEEFGCKSSVVYFEAADHQRACQWAPCSCPDPGCGFFSAPARLADHFAGAHSWPVTEVSYGKPLRVALPPPQGWHVLVGEEGRRVFLVSACTLGAAAAVSLVCVRANGDAAVGAPQFRCKLWAEAASSKESVAMMMSMVRSSSMSGAGAFSAADQAMFLAMPPEILDDVSGEAPVLMVRIDRAGAAAKSTTAPRSSGSRRLLTCTDG</sequence>
<dbReference type="OrthoDB" id="4788989at2759"/>
<dbReference type="PROSITE" id="PS51081">
    <property type="entry name" value="ZF_SIAH"/>
    <property type="match status" value="1"/>
</dbReference>
<feature type="compositionally biased region" description="Acidic residues" evidence="6">
    <location>
        <begin position="277"/>
        <end position="290"/>
    </location>
</feature>
<feature type="domain" description="SIAH-type" evidence="7">
    <location>
        <begin position="368"/>
        <end position="426"/>
    </location>
</feature>
<feature type="compositionally biased region" description="Low complexity" evidence="6">
    <location>
        <begin position="135"/>
        <end position="151"/>
    </location>
</feature>
<protein>
    <recommendedName>
        <fullName evidence="7">SIAH-type domain-containing protein</fullName>
    </recommendedName>
</protein>
<evidence type="ECO:0000256" key="2">
    <source>
        <dbReference type="ARBA" id="ARBA00022771"/>
    </source>
</evidence>
<dbReference type="Pfam" id="PF21361">
    <property type="entry name" value="Sina_ZnF"/>
    <property type="match status" value="1"/>
</dbReference>
<dbReference type="InterPro" id="IPR044286">
    <property type="entry name" value="SINL_plant"/>
</dbReference>
<evidence type="ECO:0000313" key="8">
    <source>
        <dbReference type="EMBL" id="CAD6343015.1"/>
    </source>
</evidence>
<evidence type="ECO:0000313" key="9">
    <source>
        <dbReference type="Proteomes" id="UP000604825"/>
    </source>
</evidence>
<evidence type="ECO:0000256" key="1">
    <source>
        <dbReference type="ARBA" id="ARBA00022723"/>
    </source>
</evidence>
<dbReference type="SUPFAM" id="SSF49599">
    <property type="entry name" value="TRAF domain-like"/>
    <property type="match status" value="1"/>
</dbReference>
<keyword evidence="2 5" id="KW-0863">Zinc-finger</keyword>
<dbReference type="GO" id="GO:0008270">
    <property type="term" value="F:zinc ion binding"/>
    <property type="evidence" value="ECO:0007669"/>
    <property type="project" value="UniProtKB-KW"/>
</dbReference>
<keyword evidence="3" id="KW-0862">Zinc</keyword>
<accession>A0A811SP55</accession>
<gene>
    <name evidence="8" type="ORF">NCGR_LOCUS67113</name>
</gene>
<feature type="compositionally biased region" description="Polar residues" evidence="6">
    <location>
        <begin position="562"/>
        <end position="572"/>
    </location>
</feature>
<dbReference type="InterPro" id="IPR013010">
    <property type="entry name" value="Znf_SIAH"/>
</dbReference>
<feature type="region of interest" description="Disordered" evidence="6">
    <location>
        <begin position="133"/>
        <end position="167"/>
    </location>
</feature>
<evidence type="ECO:0000256" key="5">
    <source>
        <dbReference type="PROSITE-ProRule" id="PRU00455"/>
    </source>
</evidence>
<dbReference type="InterPro" id="IPR013083">
    <property type="entry name" value="Znf_RING/FYVE/PHD"/>
</dbReference>